<dbReference type="RefSeq" id="WP_377721470.1">
    <property type="nucleotide sequence ID" value="NZ_JBHSAM010000034.1"/>
</dbReference>
<name>A0ABV8K9Y6_9BACL</name>
<accession>A0ABV8K9Y6</accession>
<evidence type="ECO:0000313" key="3">
    <source>
        <dbReference type="Proteomes" id="UP001595715"/>
    </source>
</evidence>
<protein>
    <submittedName>
        <fullName evidence="2">Uncharacterized protein</fullName>
    </submittedName>
</protein>
<dbReference type="EMBL" id="JBHSAM010000034">
    <property type="protein sequence ID" value="MFC4102867.1"/>
    <property type="molecule type" value="Genomic_DNA"/>
</dbReference>
<feature type="region of interest" description="Disordered" evidence="1">
    <location>
        <begin position="58"/>
        <end position="164"/>
    </location>
</feature>
<sequence>MQTILAGKIKDIKLAKEEVITITLHDLDGDQLETLRRIKEGGTAHILFSSSQLDIDDYRPAVPQRPEGIKFHVNSDGTAEVESKEDDGQMTIDQAAEQEDTAAEADGGDDEKAAGEGARESAVSDDPMHGVDDEDPDEKEESDLESDASEDDLPGLDTEDDPGF</sequence>
<reference evidence="3" key="1">
    <citation type="journal article" date="2019" name="Int. J. Syst. Evol. Microbiol.">
        <title>The Global Catalogue of Microorganisms (GCM) 10K type strain sequencing project: providing services to taxonomists for standard genome sequencing and annotation.</title>
        <authorList>
            <consortium name="The Broad Institute Genomics Platform"/>
            <consortium name="The Broad Institute Genome Sequencing Center for Infectious Disease"/>
            <person name="Wu L."/>
            <person name="Ma J."/>
        </authorList>
    </citation>
    <scope>NUCLEOTIDE SEQUENCE [LARGE SCALE GENOMIC DNA]</scope>
    <source>
        <strain evidence="3">IBRC-M 10987</strain>
    </source>
</reference>
<gene>
    <name evidence="2" type="ORF">ACFOZ8_24915</name>
</gene>
<evidence type="ECO:0000313" key="2">
    <source>
        <dbReference type="EMBL" id="MFC4102867.1"/>
    </source>
</evidence>
<dbReference type="Proteomes" id="UP001595715">
    <property type="component" value="Unassembled WGS sequence"/>
</dbReference>
<feature type="compositionally biased region" description="Acidic residues" evidence="1">
    <location>
        <begin position="96"/>
        <end position="109"/>
    </location>
</feature>
<comment type="caution">
    <text evidence="2">The sequence shown here is derived from an EMBL/GenBank/DDBJ whole genome shotgun (WGS) entry which is preliminary data.</text>
</comment>
<evidence type="ECO:0000256" key="1">
    <source>
        <dbReference type="SAM" id="MobiDB-lite"/>
    </source>
</evidence>
<proteinExistence type="predicted"/>
<feature type="compositionally biased region" description="Acidic residues" evidence="1">
    <location>
        <begin position="132"/>
        <end position="164"/>
    </location>
</feature>
<feature type="compositionally biased region" description="Basic and acidic residues" evidence="1">
    <location>
        <begin position="110"/>
        <end position="119"/>
    </location>
</feature>
<keyword evidence="3" id="KW-1185">Reference proteome</keyword>
<organism evidence="2 3">
    <name type="scientific">Paenibacillus xanthanilyticus</name>
    <dbReference type="NCBI Taxonomy" id="1783531"/>
    <lineage>
        <taxon>Bacteria</taxon>
        <taxon>Bacillati</taxon>
        <taxon>Bacillota</taxon>
        <taxon>Bacilli</taxon>
        <taxon>Bacillales</taxon>
        <taxon>Paenibacillaceae</taxon>
        <taxon>Paenibacillus</taxon>
    </lineage>
</organism>